<protein>
    <submittedName>
        <fullName evidence="1">Str. FM013</fullName>
    </submittedName>
</protein>
<dbReference type="EMBL" id="HG793164">
    <property type="protein sequence ID" value="CRL28899.1"/>
    <property type="molecule type" value="Genomic_DNA"/>
</dbReference>
<reference evidence="1 2" key="1">
    <citation type="journal article" date="2014" name="Nat. Commun.">
        <title>Multiple recent horizontal transfers of a large genomic region in cheese making fungi.</title>
        <authorList>
            <person name="Cheeseman K."/>
            <person name="Ropars J."/>
            <person name="Renault P."/>
            <person name="Dupont J."/>
            <person name="Gouzy J."/>
            <person name="Branca A."/>
            <person name="Abraham A.L."/>
            <person name="Ceppi M."/>
            <person name="Conseiller E."/>
            <person name="Debuchy R."/>
            <person name="Malagnac F."/>
            <person name="Goarin A."/>
            <person name="Silar P."/>
            <person name="Lacoste S."/>
            <person name="Sallet E."/>
            <person name="Bensimon A."/>
            <person name="Giraud T."/>
            <person name="Brygoo Y."/>
        </authorList>
    </citation>
    <scope>NUCLEOTIDE SEQUENCE [LARGE SCALE GENOMIC DNA]</scope>
    <source>
        <strain evidence="2">FM 013</strain>
    </source>
</reference>
<organism evidence="1 2">
    <name type="scientific">Penicillium camemberti (strain FM 013)</name>
    <dbReference type="NCBI Taxonomy" id="1429867"/>
    <lineage>
        <taxon>Eukaryota</taxon>
        <taxon>Fungi</taxon>
        <taxon>Dikarya</taxon>
        <taxon>Ascomycota</taxon>
        <taxon>Pezizomycotina</taxon>
        <taxon>Eurotiomycetes</taxon>
        <taxon>Eurotiomycetidae</taxon>
        <taxon>Eurotiales</taxon>
        <taxon>Aspergillaceae</taxon>
        <taxon>Penicillium</taxon>
    </lineage>
</organism>
<evidence type="ECO:0000313" key="2">
    <source>
        <dbReference type="Proteomes" id="UP000053732"/>
    </source>
</evidence>
<evidence type="ECO:0000313" key="1">
    <source>
        <dbReference type="EMBL" id="CRL28899.1"/>
    </source>
</evidence>
<dbReference type="STRING" id="1429867.A0A0G4PR60"/>
<dbReference type="AlphaFoldDB" id="A0A0G4PR60"/>
<name>A0A0G4PR60_PENC3</name>
<keyword evidence="2" id="KW-1185">Reference proteome</keyword>
<accession>A0A0G4PR60</accession>
<dbReference type="Proteomes" id="UP000053732">
    <property type="component" value="Unassembled WGS sequence"/>
</dbReference>
<gene>
    <name evidence="1" type="ORF">PCAMFM013_S031g000067</name>
</gene>
<sequence>MRTSSELCIVPIGEGAPDNKIVNLINGVCTPLGEGNRQTDHQVFLLQKPTEVFEAAGFADISLRRVEAYCNFPEKVSSNGVQKLRNSWAAFVLEKHLKSPPTSVMKPSSFLLHRTSTV</sequence>
<proteinExistence type="predicted"/>